<gene>
    <name evidence="1" type="ORF">B841_05635</name>
</gene>
<accession>S5T1Y9</accession>
<organism evidence="1 2">
    <name type="scientific">Corynebacterium maris DSM 45190</name>
    <dbReference type="NCBI Taxonomy" id="1224163"/>
    <lineage>
        <taxon>Bacteria</taxon>
        <taxon>Bacillati</taxon>
        <taxon>Actinomycetota</taxon>
        <taxon>Actinomycetes</taxon>
        <taxon>Mycobacteriales</taxon>
        <taxon>Corynebacteriaceae</taxon>
        <taxon>Corynebacterium</taxon>
    </lineage>
</organism>
<dbReference type="SUPFAM" id="SSF46785">
    <property type="entry name" value="Winged helix' DNA-binding domain"/>
    <property type="match status" value="1"/>
</dbReference>
<proteinExistence type="predicted"/>
<dbReference type="EMBL" id="CP003924">
    <property type="protein sequence ID" value="AGS34600.1"/>
    <property type="molecule type" value="Genomic_DNA"/>
</dbReference>
<dbReference type="Proteomes" id="UP000015388">
    <property type="component" value="Chromosome"/>
</dbReference>
<dbReference type="eggNOG" id="COG2345">
    <property type="taxonomic scope" value="Bacteria"/>
</dbReference>
<reference evidence="1 2" key="1">
    <citation type="submission" date="2012-11" db="EMBL/GenBank/DDBJ databases">
        <title>The complete genome sequence of Corynebacterium maris Coryn-1 (=DSM 45190).</title>
        <authorList>
            <person name="Schaffert L."/>
            <person name="Albersmeier A."/>
            <person name="Kalinowski J."/>
            <person name="Ruckert C."/>
        </authorList>
    </citation>
    <scope>NUCLEOTIDE SEQUENCE [LARGE SCALE GENOMIC DNA]</scope>
    <source>
        <strain evidence="2">Coryn-1</strain>
    </source>
</reference>
<keyword evidence="2" id="KW-1185">Reference proteome</keyword>
<evidence type="ECO:0000313" key="2">
    <source>
        <dbReference type="Proteomes" id="UP000015388"/>
    </source>
</evidence>
<protein>
    <recommendedName>
        <fullName evidence="3">Transcriptional regulator</fullName>
    </recommendedName>
</protein>
<dbReference type="HOGENOM" id="CLU_078469_1_0_11"/>
<dbReference type="STRING" id="1224163.B841_05635"/>
<evidence type="ECO:0008006" key="3">
    <source>
        <dbReference type="Google" id="ProtNLM"/>
    </source>
</evidence>
<dbReference type="KEGG" id="cmd:B841_05635"/>
<dbReference type="AlphaFoldDB" id="S5T1Y9"/>
<name>S5T1Y9_9CORY</name>
<dbReference type="PATRIC" id="fig|1224163.3.peg.1130"/>
<sequence>MLNVLQSFPEGARAIEVADRLGMHVNTARGHLDELVSKDAVRVVTAPASGRGRPSLIFRVRIPDNREVANEYVTLIELLISILSDQETMSPEDTDKARQIGRYWARQMKLDGRAFDSTDDTVDMLYQKLREMGFDPNIRSDDDSAGEDSDGSTVLALNACPFVTEKGKRPSPFICAIHEGFMREALGDLPEQPGKVVISLRPFDAPGQCGITFGNQASDSDLPEALPEATGS</sequence>
<evidence type="ECO:0000313" key="1">
    <source>
        <dbReference type="EMBL" id="AGS34600.1"/>
    </source>
</evidence>
<dbReference type="InterPro" id="IPR036390">
    <property type="entry name" value="WH_DNA-bd_sf"/>
</dbReference>